<dbReference type="KEGG" id="nmv:NITMOv2_1166"/>
<evidence type="ECO:0000313" key="4">
    <source>
        <dbReference type="Proteomes" id="UP000069205"/>
    </source>
</evidence>
<dbReference type="AlphaFoldDB" id="A0A0K2GAG5"/>
<dbReference type="EMBL" id="CP011801">
    <property type="protein sequence ID" value="ALA57597.1"/>
    <property type="molecule type" value="Genomic_DNA"/>
</dbReference>
<feature type="domain" description="Transcription regulator AsnC/Lrp ligand binding" evidence="2">
    <location>
        <begin position="61"/>
        <end position="131"/>
    </location>
</feature>
<sequence>MAKPKLNPVPPSASVPSGSGPLLTGPRRLRYGEPQPAPAAIPYTIHAPTSGERLMSDRAYVLINVQPGQTSSVARALSQIKEIKTIDPCWGKPDIIAVVEVADQDALTQLVLSRIHAIEGVTQTDTHLVYRLKEVNAK</sequence>
<keyword evidence="4" id="KW-1185">Reference proteome</keyword>
<evidence type="ECO:0000313" key="3">
    <source>
        <dbReference type="EMBL" id="ALA57597.1"/>
    </source>
</evidence>
<protein>
    <submittedName>
        <fullName evidence="3">Putative Transcriptional regulator, AsnC family (Modular protein)</fullName>
    </submittedName>
</protein>
<reference evidence="3 4" key="1">
    <citation type="journal article" date="2015" name="Proc. Natl. Acad. Sci. U.S.A.">
        <title>Expanded metabolic versatility of ubiquitous nitrite-oxidizing bacteria from the genus Nitrospira.</title>
        <authorList>
            <person name="Koch H."/>
            <person name="Lucker S."/>
            <person name="Albertsen M."/>
            <person name="Kitzinger K."/>
            <person name="Herbold C."/>
            <person name="Spieck E."/>
            <person name="Nielsen P.H."/>
            <person name="Wagner M."/>
            <person name="Daims H."/>
        </authorList>
    </citation>
    <scope>NUCLEOTIDE SEQUENCE [LARGE SCALE GENOMIC DNA]</scope>
    <source>
        <strain evidence="3 4">NSP M-1</strain>
    </source>
</reference>
<evidence type="ECO:0000259" key="2">
    <source>
        <dbReference type="Pfam" id="PF01037"/>
    </source>
</evidence>
<dbReference type="Pfam" id="PF01037">
    <property type="entry name" value="AsnC_trans_reg"/>
    <property type="match status" value="1"/>
</dbReference>
<dbReference type="SUPFAM" id="SSF54909">
    <property type="entry name" value="Dimeric alpha+beta barrel"/>
    <property type="match status" value="1"/>
</dbReference>
<gene>
    <name evidence="3" type="ORF">NITMOv2_1166</name>
</gene>
<evidence type="ECO:0000256" key="1">
    <source>
        <dbReference type="SAM" id="MobiDB-lite"/>
    </source>
</evidence>
<dbReference type="Proteomes" id="UP000069205">
    <property type="component" value="Chromosome"/>
</dbReference>
<accession>A0A0K2GAG5</accession>
<dbReference type="Gene3D" id="3.30.70.920">
    <property type="match status" value="1"/>
</dbReference>
<name>A0A0K2GAG5_NITMO</name>
<dbReference type="InterPro" id="IPR011008">
    <property type="entry name" value="Dimeric_a/b-barrel"/>
</dbReference>
<feature type="region of interest" description="Disordered" evidence="1">
    <location>
        <begin position="1"/>
        <end position="35"/>
    </location>
</feature>
<organism evidence="3 4">
    <name type="scientific">Nitrospira moscoviensis</name>
    <dbReference type="NCBI Taxonomy" id="42253"/>
    <lineage>
        <taxon>Bacteria</taxon>
        <taxon>Pseudomonadati</taxon>
        <taxon>Nitrospirota</taxon>
        <taxon>Nitrospiria</taxon>
        <taxon>Nitrospirales</taxon>
        <taxon>Nitrospiraceae</taxon>
        <taxon>Nitrospira</taxon>
    </lineage>
</organism>
<dbReference type="STRING" id="42253.NITMOv2_1166"/>
<dbReference type="PATRIC" id="fig|42253.5.peg.1152"/>
<dbReference type="InterPro" id="IPR019887">
    <property type="entry name" value="Tscrpt_reg_AsnC/Lrp_C"/>
</dbReference>
<proteinExistence type="predicted"/>